<feature type="transmembrane region" description="Helical" evidence="2">
    <location>
        <begin position="226"/>
        <end position="249"/>
    </location>
</feature>
<feature type="region of interest" description="Disordered" evidence="1">
    <location>
        <begin position="372"/>
        <end position="394"/>
    </location>
</feature>
<organism evidence="3 4">
    <name type="scientific">Pyxidicoccus fallax</name>
    <dbReference type="NCBI Taxonomy" id="394095"/>
    <lineage>
        <taxon>Bacteria</taxon>
        <taxon>Pseudomonadati</taxon>
        <taxon>Myxococcota</taxon>
        <taxon>Myxococcia</taxon>
        <taxon>Myxococcales</taxon>
        <taxon>Cystobacterineae</taxon>
        <taxon>Myxococcaceae</taxon>
        <taxon>Pyxidicoccus</taxon>
    </lineage>
</organism>
<evidence type="ECO:0000313" key="3">
    <source>
        <dbReference type="EMBL" id="NMO16904.1"/>
    </source>
</evidence>
<dbReference type="RefSeq" id="WP_169346188.1">
    <property type="nucleotide sequence ID" value="NZ_JABBJJ010000081.1"/>
</dbReference>
<feature type="transmembrane region" description="Helical" evidence="2">
    <location>
        <begin position="21"/>
        <end position="52"/>
    </location>
</feature>
<feature type="transmembrane region" description="Helical" evidence="2">
    <location>
        <begin position="255"/>
        <end position="274"/>
    </location>
</feature>
<keyword evidence="2" id="KW-1133">Transmembrane helix</keyword>
<dbReference type="Proteomes" id="UP000518300">
    <property type="component" value="Unassembled WGS sequence"/>
</dbReference>
<dbReference type="EMBL" id="JABBJJ010000081">
    <property type="protein sequence ID" value="NMO16904.1"/>
    <property type="molecule type" value="Genomic_DNA"/>
</dbReference>
<dbReference type="AlphaFoldDB" id="A0A848LES0"/>
<protein>
    <submittedName>
        <fullName evidence="3">Uncharacterized protein</fullName>
    </submittedName>
</protein>
<feature type="compositionally biased region" description="Basic and acidic residues" evidence="1">
    <location>
        <begin position="373"/>
        <end position="383"/>
    </location>
</feature>
<keyword evidence="2" id="KW-0472">Membrane</keyword>
<keyword evidence="2" id="KW-0812">Transmembrane</keyword>
<evidence type="ECO:0000256" key="1">
    <source>
        <dbReference type="SAM" id="MobiDB-lite"/>
    </source>
</evidence>
<comment type="caution">
    <text evidence="3">The sequence shown here is derived from an EMBL/GenBank/DDBJ whole genome shotgun (WGS) entry which is preliminary data.</text>
</comment>
<gene>
    <name evidence="3" type="ORF">HG543_18865</name>
</gene>
<keyword evidence="4" id="KW-1185">Reference proteome</keyword>
<evidence type="ECO:0000256" key="2">
    <source>
        <dbReference type="SAM" id="Phobius"/>
    </source>
</evidence>
<reference evidence="3 4" key="1">
    <citation type="submission" date="2020-04" db="EMBL/GenBank/DDBJ databases">
        <title>Draft genome of Pyxidicoccus fallax type strain.</title>
        <authorList>
            <person name="Whitworth D.E."/>
        </authorList>
    </citation>
    <scope>NUCLEOTIDE SEQUENCE [LARGE SCALE GENOMIC DNA]</scope>
    <source>
        <strain evidence="3 4">DSM 14698</strain>
    </source>
</reference>
<accession>A0A848LES0</accession>
<proteinExistence type="predicted"/>
<feature type="transmembrane region" description="Helical" evidence="2">
    <location>
        <begin position="72"/>
        <end position="92"/>
    </location>
</feature>
<sequence length="394" mass="44284">MWLEKGEHGWSGERTPDWTDYVAFAIVFPLLCIPLVVGGAGAFLWGGLIYYFVWRVAPGAGLASLPGAFQPVVLPLAGFVLLFITMLGELLLRGVLSVGWEILSESLRQLCRERVVLDHDGVTRGLSFGPWRWEHRARRQDVVDVEEEAHGGIVVSLASGEELRLDGFDSTKQPTEERLALLREVLGVPSEMERLSGRVPPGWESRTQPDGVLALEPTRWLRARAAWWDGVMTPIYALGAVLVACRVVLDGRDWQRLLFALVLGGLAVWTTLWGRCYLRGWRRMEVQPGVLVCVDRGLFRTSSTRYEAPLALAVVRTGKSKWRVTHDLWGEHSGGRVRLCTRTRFESESPRRLEHLGCWLGRHLGVTLSLERAGPRREEESSQKQRAAPKRRVG</sequence>
<name>A0A848LES0_9BACT</name>
<evidence type="ECO:0000313" key="4">
    <source>
        <dbReference type="Proteomes" id="UP000518300"/>
    </source>
</evidence>